<dbReference type="PANTHER" id="PTHR11256:SF47">
    <property type="entry name" value="BCL-2-LIKE PROTEIN 10"/>
    <property type="match status" value="1"/>
</dbReference>
<dbReference type="SMART" id="SM00337">
    <property type="entry name" value="BCL"/>
    <property type="match status" value="1"/>
</dbReference>
<dbReference type="CDD" id="cd06845">
    <property type="entry name" value="Bcl-2_like"/>
    <property type="match status" value="1"/>
</dbReference>
<evidence type="ECO:0000256" key="4">
    <source>
        <dbReference type="ARBA" id="ARBA00022703"/>
    </source>
</evidence>
<dbReference type="Pfam" id="PF00452">
    <property type="entry name" value="Bcl-2"/>
    <property type="match status" value="1"/>
</dbReference>
<dbReference type="InterPro" id="IPR002475">
    <property type="entry name" value="Bcl2-like"/>
</dbReference>
<evidence type="ECO:0000313" key="8">
    <source>
        <dbReference type="EnsemblMetazoa" id="G12500.18:cds"/>
    </source>
</evidence>
<dbReference type="GO" id="GO:0012505">
    <property type="term" value="C:endomembrane system"/>
    <property type="evidence" value="ECO:0007669"/>
    <property type="project" value="UniProtKB-SubCell"/>
</dbReference>
<evidence type="ECO:0000256" key="6">
    <source>
        <dbReference type="ARBA" id="ARBA00023136"/>
    </source>
</evidence>
<dbReference type="OMA" id="RYCKTMR"/>
<dbReference type="EnsemblMetazoa" id="G12500.19">
    <property type="protein sequence ID" value="G12500.19:cds"/>
    <property type="gene ID" value="G12500"/>
</dbReference>
<dbReference type="EnsemblMetazoa" id="G12500.17">
    <property type="protein sequence ID" value="G12500.17:cds"/>
    <property type="gene ID" value="G12500"/>
</dbReference>
<organism evidence="8 9">
    <name type="scientific">Magallana gigas</name>
    <name type="common">Pacific oyster</name>
    <name type="synonym">Crassostrea gigas</name>
    <dbReference type="NCBI Taxonomy" id="29159"/>
    <lineage>
        <taxon>Eukaryota</taxon>
        <taxon>Metazoa</taxon>
        <taxon>Spiralia</taxon>
        <taxon>Lophotrochozoa</taxon>
        <taxon>Mollusca</taxon>
        <taxon>Bivalvia</taxon>
        <taxon>Autobranchia</taxon>
        <taxon>Pteriomorphia</taxon>
        <taxon>Ostreida</taxon>
        <taxon>Ostreoidea</taxon>
        <taxon>Ostreidae</taxon>
        <taxon>Magallana</taxon>
    </lineage>
</organism>
<keyword evidence="4" id="KW-0053">Apoptosis</keyword>
<feature type="domain" description="Bcl-2 Bcl-2 homology region 1-3" evidence="7">
    <location>
        <begin position="91"/>
        <end position="189"/>
    </location>
</feature>
<evidence type="ECO:0000256" key="2">
    <source>
        <dbReference type="ARBA" id="ARBA00009458"/>
    </source>
</evidence>
<dbReference type="Gene3D" id="1.10.437.10">
    <property type="entry name" value="Blc2-like"/>
    <property type="match status" value="1"/>
</dbReference>
<dbReference type="OrthoDB" id="6021377at2759"/>
<dbReference type="InterPro" id="IPR046371">
    <property type="entry name" value="Bcl-2_BH1-3"/>
</dbReference>
<dbReference type="PANTHER" id="PTHR11256">
    <property type="entry name" value="BCL-2 RELATED"/>
    <property type="match status" value="1"/>
</dbReference>
<proteinExistence type="inferred from homology"/>
<dbReference type="PRINTS" id="PR01862">
    <property type="entry name" value="BCL2FAMILY"/>
</dbReference>
<dbReference type="GO" id="GO:0001836">
    <property type="term" value="P:release of cytochrome c from mitochondria"/>
    <property type="evidence" value="ECO:0007669"/>
    <property type="project" value="TreeGrafter"/>
</dbReference>
<accession>A0A8W8I4J9</accession>
<dbReference type="GO" id="GO:0097192">
    <property type="term" value="P:extrinsic apoptotic signaling pathway in absence of ligand"/>
    <property type="evidence" value="ECO:0007669"/>
    <property type="project" value="TreeGrafter"/>
</dbReference>
<dbReference type="InterPro" id="IPR026298">
    <property type="entry name" value="Bcl-2_fam"/>
</dbReference>
<name>A0A8W8I4J9_MAGGI</name>
<reference evidence="8" key="1">
    <citation type="submission" date="2022-08" db="UniProtKB">
        <authorList>
            <consortium name="EnsemblMetazoa"/>
        </authorList>
    </citation>
    <scope>IDENTIFICATION</scope>
    <source>
        <strain evidence="8">05x7-T-G4-1.051#20</strain>
    </source>
</reference>
<keyword evidence="5" id="KW-1133">Transmembrane helix</keyword>
<protein>
    <recommendedName>
        <fullName evidence="7">Bcl-2 Bcl-2 homology region 1-3 domain-containing protein</fullName>
    </recommendedName>
</protein>
<evidence type="ECO:0000256" key="1">
    <source>
        <dbReference type="ARBA" id="ARBA00004308"/>
    </source>
</evidence>
<dbReference type="GO" id="GO:0042981">
    <property type="term" value="P:regulation of apoptotic process"/>
    <property type="evidence" value="ECO:0007669"/>
    <property type="project" value="InterPro"/>
</dbReference>
<evidence type="ECO:0000313" key="9">
    <source>
        <dbReference type="Proteomes" id="UP000005408"/>
    </source>
</evidence>
<evidence type="ECO:0000259" key="7">
    <source>
        <dbReference type="SMART" id="SM00337"/>
    </source>
</evidence>
<keyword evidence="6" id="KW-0472">Membrane</keyword>
<dbReference type="InterPro" id="IPR036834">
    <property type="entry name" value="Bcl-2-like_sf"/>
</dbReference>
<evidence type="ECO:0000256" key="5">
    <source>
        <dbReference type="ARBA" id="ARBA00022989"/>
    </source>
</evidence>
<dbReference type="EnsemblMetazoa" id="G12500.16">
    <property type="protein sequence ID" value="G12500.16:cds"/>
    <property type="gene ID" value="G12500"/>
</dbReference>
<sequence length="227" mass="25296">MATELENIKHSNGTYLKGNLFNEIHRQLGILPGLAGLGQDMTKLDQETQTPGSTTPMDKVRQTAEVIASDVIATFEDDSTKTPQNRYCKTMRRTVKEMSDRHNIAFKSMVQKLNVNDTNAFSTFVSVADEIFEDGTINWGRIVAVYTFASRLAAHCKKHNPESEERIALYAGKYVASKLGKWILDNGGWDAFSDYFPEQGATEDKLWKGLMFTAVGLVTLGTMVARS</sequence>
<dbReference type="Proteomes" id="UP000005408">
    <property type="component" value="Unassembled WGS sequence"/>
</dbReference>
<dbReference type="PROSITE" id="PS50062">
    <property type="entry name" value="BCL2_FAMILY"/>
    <property type="match status" value="1"/>
</dbReference>
<dbReference type="AlphaFoldDB" id="A0A8W8I4J9"/>
<comment type="subcellular location">
    <subcellularLocation>
        <location evidence="1">Endomembrane system</location>
    </subcellularLocation>
</comment>
<dbReference type="EnsemblMetazoa" id="G12500.12">
    <property type="protein sequence ID" value="G12500.12:cds"/>
    <property type="gene ID" value="G12500"/>
</dbReference>
<keyword evidence="9" id="KW-1185">Reference proteome</keyword>
<comment type="similarity">
    <text evidence="2">Belongs to the Bcl-2 family.</text>
</comment>
<dbReference type="EnsemblMetazoa" id="G12500.18">
    <property type="protein sequence ID" value="G12500.18:cds"/>
    <property type="gene ID" value="G12500"/>
</dbReference>
<keyword evidence="3" id="KW-0812">Transmembrane</keyword>
<dbReference type="GO" id="GO:0008630">
    <property type="term" value="P:intrinsic apoptotic signaling pathway in response to DNA damage"/>
    <property type="evidence" value="ECO:0007669"/>
    <property type="project" value="TreeGrafter"/>
</dbReference>
<dbReference type="GO" id="GO:0051400">
    <property type="term" value="F:BH domain binding"/>
    <property type="evidence" value="ECO:0007669"/>
    <property type="project" value="TreeGrafter"/>
</dbReference>
<evidence type="ECO:0000256" key="3">
    <source>
        <dbReference type="ARBA" id="ARBA00022692"/>
    </source>
</evidence>
<dbReference type="SUPFAM" id="SSF56854">
    <property type="entry name" value="Bcl-2 inhibitors of programmed cell death"/>
    <property type="match status" value="1"/>
</dbReference>
<dbReference type="GO" id="GO:0005741">
    <property type="term" value="C:mitochondrial outer membrane"/>
    <property type="evidence" value="ECO:0007669"/>
    <property type="project" value="TreeGrafter"/>
</dbReference>
<dbReference type="EnsemblMetazoa" id="G12500.20">
    <property type="protein sequence ID" value="G12500.20:cds"/>
    <property type="gene ID" value="G12500"/>
</dbReference>